<dbReference type="RefSeq" id="WP_218158095.1">
    <property type="nucleotide sequence ID" value="NZ_FOFT01000012.1"/>
</dbReference>
<protein>
    <recommendedName>
        <fullName evidence="4">Pentapeptide repeat-containing protein</fullName>
    </recommendedName>
</protein>
<reference evidence="3" key="1">
    <citation type="submission" date="2016-10" db="EMBL/GenBank/DDBJ databases">
        <authorList>
            <person name="Varghese N."/>
            <person name="Submissions S."/>
        </authorList>
    </citation>
    <scope>NUCLEOTIDE SEQUENCE [LARGE SCALE GENOMIC DNA]</scope>
    <source>
        <strain evidence="3">CGMCC 4.578</strain>
    </source>
</reference>
<name>A0A1H9WUN8_9PSEU</name>
<gene>
    <name evidence="2" type="ORF">SAMN05216195_112249</name>
</gene>
<accession>A0A1H9WUN8</accession>
<evidence type="ECO:0000313" key="2">
    <source>
        <dbReference type="EMBL" id="SES37650.1"/>
    </source>
</evidence>
<proteinExistence type="predicted"/>
<dbReference type="SUPFAM" id="SSF141571">
    <property type="entry name" value="Pentapeptide repeat-like"/>
    <property type="match status" value="1"/>
</dbReference>
<dbReference type="EMBL" id="FOFT01000012">
    <property type="protein sequence ID" value="SES37650.1"/>
    <property type="molecule type" value="Genomic_DNA"/>
</dbReference>
<sequence length="96" mass="10352">MTRFSHPDDLRGAAFVDLSLRGARFTRAYLSGVLMRAVDVTDMDTDAPWLLDGESVLRVNGSMSHRSSSPSSTGVSPAGMSGVRRTRPGCARRGPR</sequence>
<evidence type="ECO:0000256" key="1">
    <source>
        <dbReference type="SAM" id="MobiDB-lite"/>
    </source>
</evidence>
<feature type="compositionally biased region" description="Low complexity" evidence="1">
    <location>
        <begin position="62"/>
        <end position="76"/>
    </location>
</feature>
<keyword evidence="3" id="KW-1185">Reference proteome</keyword>
<dbReference type="AlphaFoldDB" id="A0A1H9WUN8"/>
<evidence type="ECO:0008006" key="4">
    <source>
        <dbReference type="Google" id="ProtNLM"/>
    </source>
</evidence>
<dbReference type="Proteomes" id="UP000199028">
    <property type="component" value="Unassembled WGS sequence"/>
</dbReference>
<evidence type="ECO:0000313" key="3">
    <source>
        <dbReference type="Proteomes" id="UP000199028"/>
    </source>
</evidence>
<feature type="region of interest" description="Disordered" evidence="1">
    <location>
        <begin position="61"/>
        <end position="96"/>
    </location>
</feature>
<organism evidence="2 3">
    <name type="scientific">Lentzea flaviverrucosa</name>
    <dbReference type="NCBI Taxonomy" id="200379"/>
    <lineage>
        <taxon>Bacteria</taxon>
        <taxon>Bacillati</taxon>
        <taxon>Actinomycetota</taxon>
        <taxon>Actinomycetes</taxon>
        <taxon>Pseudonocardiales</taxon>
        <taxon>Pseudonocardiaceae</taxon>
        <taxon>Lentzea</taxon>
    </lineage>
</organism>